<dbReference type="SMART" id="SM00347">
    <property type="entry name" value="HTH_MARR"/>
    <property type="match status" value="1"/>
</dbReference>
<feature type="domain" description="HTH marR-type" evidence="1">
    <location>
        <begin position="21"/>
        <end position="151"/>
    </location>
</feature>
<dbReference type="PROSITE" id="PS50995">
    <property type="entry name" value="HTH_MARR_2"/>
    <property type="match status" value="1"/>
</dbReference>
<keyword evidence="3" id="KW-1185">Reference proteome</keyword>
<dbReference type="PRINTS" id="PR00598">
    <property type="entry name" value="HTHMARR"/>
</dbReference>
<dbReference type="RefSeq" id="WP_141367522.1">
    <property type="nucleotide sequence ID" value="NZ_BAAAJL010000004.1"/>
</dbReference>
<dbReference type="PANTHER" id="PTHR33164">
    <property type="entry name" value="TRANSCRIPTIONAL REGULATOR, MARR FAMILY"/>
    <property type="match status" value="1"/>
</dbReference>
<dbReference type="EMBL" id="BJNY01000034">
    <property type="protein sequence ID" value="GED07934.1"/>
    <property type="molecule type" value="Genomic_DNA"/>
</dbReference>
<dbReference type="OrthoDB" id="9154853at2"/>
<dbReference type="InterPro" id="IPR036388">
    <property type="entry name" value="WH-like_DNA-bd_sf"/>
</dbReference>
<evidence type="ECO:0000259" key="1">
    <source>
        <dbReference type="PROSITE" id="PS50995"/>
    </source>
</evidence>
<dbReference type="GO" id="GO:0006950">
    <property type="term" value="P:response to stress"/>
    <property type="evidence" value="ECO:0007669"/>
    <property type="project" value="TreeGrafter"/>
</dbReference>
<reference evidence="2 3" key="1">
    <citation type="submission" date="2019-06" db="EMBL/GenBank/DDBJ databases">
        <title>Whole genome shotgun sequence of Glutamicibacter uratoxydans NBRC 15515.</title>
        <authorList>
            <person name="Hosoyama A."/>
            <person name="Uohara A."/>
            <person name="Ohji S."/>
            <person name="Ichikawa N."/>
        </authorList>
    </citation>
    <scope>NUCLEOTIDE SEQUENCE [LARGE SCALE GENOMIC DNA]</scope>
    <source>
        <strain evidence="2 3">NBRC 15515</strain>
    </source>
</reference>
<proteinExistence type="predicted"/>
<dbReference type="GO" id="GO:0003700">
    <property type="term" value="F:DNA-binding transcription factor activity"/>
    <property type="evidence" value="ECO:0007669"/>
    <property type="project" value="InterPro"/>
</dbReference>
<gene>
    <name evidence="2" type="ORF">AUR04nite_34660</name>
</gene>
<protein>
    <recommendedName>
        <fullName evidence="1">HTH marR-type domain-containing protein</fullName>
    </recommendedName>
</protein>
<evidence type="ECO:0000313" key="3">
    <source>
        <dbReference type="Proteomes" id="UP000316612"/>
    </source>
</evidence>
<dbReference type="SUPFAM" id="SSF46785">
    <property type="entry name" value="Winged helix' DNA-binding domain"/>
    <property type="match status" value="1"/>
</dbReference>
<dbReference type="AlphaFoldDB" id="A0A4Y4DVR4"/>
<dbReference type="Proteomes" id="UP000316612">
    <property type="component" value="Unassembled WGS sequence"/>
</dbReference>
<sequence length="156" mass="18129">METAERTTPIPERSALYDATEEQMFALIQIVARSKREVASQLEHLMTPAALPVLGIIMRTKRITQSEICDKLLMDKAALSRMVTKLEELGLVTREVDEQDRRVSHLLPTELSVQRWKEWLQDWRRDLRDRLEGWNDEDLSALISLLGRLNEDMQVS</sequence>
<dbReference type="InterPro" id="IPR039422">
    <property type="entry name" value="MarR/SlyA-like"/>
</dbReference>
<dbReference type="Gene3D" id="1.10.10.10">
    <property type="entry name" value="Winged helix-like DNA-binding domain superfamily/Winged helix DNA-binding domain"/>
    <property type="match status" value="1"/>
</dbReference>
<dbReference type="InterPro" id="IPR036390">
    <property type="entry name" value="WH_DNA-bd_sf"/>
</dbReference>
<organism evidence="2 3">
    <name type="scientific">Glutamicibacter uratoxydans</name>
    <name type="common">Arthrobacter uratoxydans</name>
    <dbReference type="NCBI Taxonomy" id="43667"/>
    <lineage>
        <taxon>Bacteria</taxon>
        <taxon>Bacillati</taxon>
        <taxon>Actinomycetota</taxon>
        <taxon>Actinomycetes</taxon>
        <taxon>Micrococcales</taxon>
        <taxon>Micrococcaceae</taxon>
        <taxon>Glutamicibacter</taxon>
    </lineage>
</organism>
<dbReference type="PANTHER" id="PTHR33164:SF43">
    <property type="entry name" value="HTH-TYPE TRANSCRIPTIONAL REPRESSOR YETL"/>
    <property type="match status" value="1"/>
</dbReference>
<dbReference type="InterPro" id="IPR000835">
    <property type="entry name" value="HTH_MarR-typ"/>
</dbReference>
<name>A0A4Y4DVR4_GLUUR</name>
<evidence type="ECO:0000313" key="2">
    <source>
        <dbReference type="EMBL" id="GED07934.1"/>
    </source>
</evidence>
<accession>A0A4Y4DVR4</accession>
<comment type="caution">
    <text evidence="2">The sequence shown here is derived from an EMBL/GenBank/DDBJ whole genome shotgun (WGS) entry which is preliminary data.</text>
</comment>
<dbReference type="Pfam" id="PF12802">
    <property type="entry name" value="MarR_2"/>
    <property type="match status" value="1"/>
</dbReference>